<evidence type="ECO:0000313" key="1">
    <source>
        <dbReference type="EMBL" id="CAB1446721.1"/>
    </source>
</evidence>
<accession>A0A9N7Z0H3</accession>
<protein>
    <recommendedName>
        <fullName evidence="3">Growth factor receptor domain-containing protein</fullName>
    </recommendedName>
</protein>
<dbReference type="Proteomes" id="UP001153269">
    <property type="component" value="Unassembled WGS sequence"/>
</dbReference>
<dbReference type="EMBL" id="CADEAL010003925">
    <property type="protein sequence ID" value="CAB1446721.1"/>
    <property type="molecule type" value="Genomic_DNA"/>
</dbReference>
<dbReference type="Gene3D" id="2.10.220.10">
    <property type="entry name" value="Hormone Receptor, Insulin-like Growth Factor Receptor 1, Chain A, domain 2"/>
    <property type="match status" value="1"/>
</dbReference>
<dbReference type="InterPro" id="IPR009030">
    <property type="entry name" value="Growth_fac_rcpt_cys_sf"/>
</dbReference>
<sequence>MSRIRLKPHSGLNAAEVTIVSDGANTTPTKEGGNSECHTSDASCKICFGPQAQDCSSCFKVHIFTGYILDQDRSCVAQCPSGSYANTATQLCEDCSPNCEACIDTSDNCDNCTKGSYRLFVHQGHCWSNCPE</sequence>
<organism evidence="1 2">
    <name type="scientific">Pleuronectes platessa</name>
    <name type="common">European plaice</name>
    <dbReference type="NCBI Taxonomy" id="8262"/>
    <lineage>
        <taxon>Eukaryota</taxon>
        <taxon>Metazoa</taxon>
        <taxon>Chordata</taxon>
        <taxon>Craniata</taxon>
        <taxon>Vertebrata</taxon>
        <taxon>Euteleostomi</taxon>
        <taxon>Actinopterygii</taxon>
        <taxon>Neopterygii</taxon>
        <taxon>Teleostei</taxon>
        <taxon>Neoteleostei</taxon>
        <taxon>Acanthomorphata</taxon>
        <taxon>Carangaria</taxon>
        <taxon>Pleuronectiformes</taxon>
        <taxon>Pleuronectoidei</taxon>
        <taxon>Pleuronectidae</taxon>
        <taxon>Pleuronectes</taxon>
    </lineage>
</organism>
<evidence type="ECO:0000313" key="2">
    <source>
        <dbReference type="Proteomes" id="UP001153269"/>
    </source>
</evidence>
<dbReference type="CDD" id="cd00064">
    <property type="entry name" value="FU"/>
    <property type="match status" value="1"/>
</dbReference>
<dbReference type="SMART" id="SM00261">
    <property type="entry name" value="FU"/>
    <property type="match status" value="1"/>
</dbReference>
<evidence type="ECO:0008006" key="3">
    <source>
        <dbReference type="Google" id="ProtNLM"/>
    </source>
</evidence>
<comment type="caution">
    <text evidence="1">The sequence shown here is derived from an EMBL/GenBank/DDBJ whole genome shotgun (WGS) entry which is preliminary data.</text>
</comment>
<dbReference type="SUPFAM" id="SSF57184">
    <property type="entry name" value="Growth factor receptor domain"/>
    <property type="match status" value="1"/>
</dbReference>
<gene>
    <name evidence="1" type="ORF">PLEPLA_LOCUS34446</name>
</gene>
<dbReference type="AlphaFoldDB" id="A0A9N7Z0H3"/>
<name>A0A9N7Z0H3_PLEPL</name>
<reference evidence="1" key="1">
    <citation type="submission" date="2020-03" db="EMBL/GenBank/DDBJ databases">
        <authorList>
            <person name="Weist P."/>
        </authorList>
    </citation>
    <scope>NUCLEOTIDE SEQUENCE</scope>
</reference>
<proteinExistence type="predicted"/>
<dbReference type="InterPro" id="IPR006212">
    <property type="entry name" value="Furin_repeat"/>
</dbReference>
<keyword evidence="2" id="KW-1185">Reference proteome</keyword>